<accession>A0AAE0U7E9</accession>
<proteinExistence type="predicted"/>
<dbReference type="EMBL" id="JAULSW010000001">
    <property type="protein sequence ID" value="KAK3393204.1"/>
    <property type="molecule type" value="Genomic_DNA"/>
</dbReference>
<name>A0AAE0U7E9_9PEZI</name>
<dbReference type="AlphaFoldDB" id="A0AAE0U7E9"/>
<feature type="compositionally biased region" description="Acidic residues" evidence="1">
    <location>
        <begin position="30"/>
        <end position="40"/>
    </location>
</feature>
<evidence type="ECO:0000313" key="3">
    <source>
        <dbReference type="Proteomes" id="UP001285441"/>
    </source>
</evidence>
<keyword evidence="3" id="KW-1185">Reference proteome</keyword>
<feature type="compositionally biased region" description="Polar residues" evidence="1">
    <location>
        <begin position="64"/>
        <end position="79"/>
    </location>
</feature>
<reference evidence="2" key="2">
    <citation type="submission" date="2023-06" db="EMBL/GenBank/DDBJ databases">
        <authorList>
            <consortium name="Lawrence Berkeley National Laboratory"/>
            <person name="Haridas S."/>
            <person name="Hensen N."/>
            <person name="Bonometti L."/>
            <person name="Westerberg I."/>
            <person name="Brannstrom I.O."/>
            <person name="Guillou S."/>
            <person name="Cros-Aarteil S."/>
            <person name="Calhoun S."/>
            <person name="Kuo A."/>
            <person name="Mondo S."/>
            <person name="Pangilinan J."/>
            <person name="Riley R."/>
            <person name="LaButti K."/>
            <person name="Andreopoulos B."/>
            <person name="Lipzen A."/>
            <person name="Chen C."/>
            <person name="Yanf M."/>
            <person name="Daum C."/>
            <person name="Ng V."/>
            <person name="Clum A."/>
            <person name="Steindorff A."/>
            <person name="Ohm R."/>
            <person name="Martin F."/>
            <person name="Silar P."/>
            <person name="Natvig D."/>
            <person name="Lalanne C."/>
            <person name="Gautier V."/>
            <person name="Ament-velasquez S.L."/>
            <person name="Kruys A."/>
            <person name="Hutchinson M.I."/>
            <person name="Powell A.J."/>
            <person name="Barry K."/>
            <person name="Miller A.N."/>
            <person name="Grigoriev I.V."/>
            <person name="Debuchy R."/>
            <person name="Gladieux P."/>
            <person name="Thoren M.H."/>
            <person name="Johannesson H."/>
        </authorList>
    </citation>
    <scope>NUCLEOTIDE SEQUENCE</scope>
    <source>
        <strain evidence="2">CBS 232.78</strain>
    </source>
</reference>
<evidence type="ECO:0000313" key="2">
    <source>
        <dbReference type="EMBL" id="KAK3393204.1"/>
    </source>
</evidence>
<dbReference type="Proteomes" id="UP001285441">
    <property type="component" value="Unassembled WGS sequence"/>
</dbReference>
<feature type="region of interest" description="Disordered" evidence="1">
    <location>
        <begin position="1"/>
        <end position="117"/>
    </location>
</feature>
<evidence type="ECO:0000256" key="1">
    <source>
        <dbReference type="SAM" id="MobiDB-lite"/>
    </source>
</evidence>
<gene>
    <name evidence="2" type="ORF">B0H63DRAFT_13287</name>
</gene>
<comment type="caution">
    <text evidence="2">The sequence shown here is derived from an EMBL/GenBank/DDBJ whole genome shotgun (WGS) entry which is preliminary data.</text>
</comment>
<protein>
    <submittedName>
        <fullName evidence="2">Uncharacterized protein</fullName>
    </submittedName>
</protein>
<reference evidence="2" key="1">
    <citation type="journal article" date="2023" name="Mol. Phylogenet. Evol.">
        <title>Genome-scale phylogeny and comparative genomics of the fungal order Sordariales.</title>
        <authorList>
            <person name="Hensen N."/>
            <person name="Bonometti L."/>
            <person name="Westerberg I."/>
            <person name="Brannstrom I.O."/>
            <person name="Guillou S."/>
            <person name="Cros-Aarteil S."/>
            <person name="Calhoun S."/>
            <person name="Haridas S."/>
            <person name="Kuo A."/>
            <person name="Mondo S."/>
            <person name="Pangilinan J."/>
            <person name="Riley R."/>
            <person name="LaButti K."/>
            <person name="Andreopoulos B."/>
            <person name="Lipzen A."/>
            <person name="Chen C."/>
            <person name="Yan M."/>
            <person name="Daum C."/>
            <person name="Ng V."/>
            <person name="Clum A."/>
            <person name="Steindorff A."/>
            <person name="Ohm R.A."/>
            <person name="Martin F."/>
            <person name="Silar P."/>
            <person name="Natvig D.O."/>
            <person name="Lalanne C."/>
            <person name="Gautier V."/>
            <person name="Ament-Velasquez S.L."/>
            <person name="Kruys A."/>
            <person name="Hutchinson M.I."/>
            <person name="Powell A.J."/>
            <person name="Barry K."/>
            <person name="Miller A.N."/>
            <person name="Grigoriev I.V."/>
            <person name="Debuchy R."/>
            <person name="Gladieux P."/>
            <person name="Hiltunen Thoren M."/>
            <person name="Johannesson H."/>
        </authorList>
    </citation>
    <scope>NUCLEOTIDE SEQUENCE</scope>
    <source>
        <strain evidence="2">CBS 232.78</strain>
    </source>
</reference>
<sequence length="141" mass="15729">MSRLLRRSSGNGPPTPKDDPNSVYLSLLDAENDDNDDDDYYGFNSVPVIQQPPLPHQQHRRAWTSESAKSWASADSTGTGERPPARKLIKEPGNGSARPSFSLELSDTDGEKEKPSGGIVRRKIAKFKSFYRRDKRIELDG</sequence>
<organism evidence="2 3">
    <name type="scientific">Podospora didyma</name>
    <dbReference type="NCBI Taxonomy" id="330526"/>
    <lineage>
        <taxon>Eukaryota</taxon>
        <taxon>Fungi</taxon>
        <taxon>Dikarya</taxon>
        <taxon>Ascomycota</taxon>
        <taxon>Pezizomycotina</taxon>
        <taxon>Sordariomycetes</taxon>
        <taxon>Sordariomycetidae</taxon>
        <taxon>Sordariales</taxon>
        <taxon>Podosporaceae</taxon>
        <taxon>Podospora</taxon>
    </lineage>
</organism>